<dbReference type="WBParaSite" id="ALUE_0001018101-mRNA-1">
    <property type="protein sequence ID" value="ALUE_0001018101-mRNA-1"/>
    <property type="gene ID" value="ALUE_0001018101"/>
</dbReference>
<organism evidence="1 2">
    <name type="scientific">Ascaris lumbricoides</name>
    <name type="common">Giant roundworm</name>
    <dbReference type="NCBI Taxonomy" id="6252"/>
    <lineage>
        <taxon>Eukaryota</taxon>
        <taxon>Metazoa</taxon>
        <taxon>Ecdysozoa</taxon>
        <taxon>Nematoda</taxon>
        <taxon>Chromadorea</taxon>
        <taxon>Rhabditida</taxon>
        <taxon>Spirurina</taxon>
        <taxon>Ascaridomorpha</taxon>
        <taxon>Ascaridoidea</taxon>
        <taxon>Ascarididae</taxon>
        <taxon>Ascaris</taxon>
    </lineage>
</organism>
<evidence type="ECO:0000313" key="2">
    <source>
        <dbReference type="WBParaSite" id="ALUE_0001018101-mRNA-1"/>
    </source>
</evidence>
<reference evidence="2" key="1">
    <citation type="submission" date="2017-02" db="UniProtKB">
        <authorList>
            <consortium name="WormBaseParasite"/>
        </authorList>
    </citation>
    <scope>IDENTIFICATION</scope>
</reference>
<evidence type="ECO:0000313" key="1">
    <source>
        <dbReference type="Proteomes" id="UP000036681"/>
    </source>
</evidence>
<accession>A0A0M3I1L1</accession>
<dbReference type="AlphaFoldDB" id="A0A0M3I1L1"/>
<sequence>MATIYDCLPELILAIMGLLGIVRVRRCRDAFAAAAALFGVEEAELYREVELFLHDRWQEELAALDVHLRGLQYFVCRLAHCEIPDREFETVGAWKKHVALAGFHLQDAFCGTCGHHVIVPPETGPENIKAFITAHKKERCIGASKAIFRQRHTYVAWLDNLRRNTSHILVPR</sequence>
<keyword evidence="1" id="KW-1185">Reference proteome</keyword>
<dbReference type="Proteomes" id="UP000036681">
    <property type="component" value="Unplaced"/>
</dbReference>
<proteinExistence type="predicted"/>
<name>A0A0M3I1L1_ASCLU</name>
<protein>
    <submittedName>
        <fullName evidence="2">Mut7-C domain-containing protein</fullName>
    </submittedName>
</protein>